<evidence type="ECO:0000259" key="1">
    <source>
        <dbReference type="PROSITE" id="PS50835"/>
    </source>
</evidence>
<dbReference type="InterPro" id="IPR036179">
    <property type="entry name" value="Ig-like_dom_sf"/>
</dbReference>
<accession>A0A5B7GE23</accession>
<dbReference type="Proteomes" id="UP000324222">
    <property type="component" value="Unassembled WGS sequence"/>
</dbReference>
<feature type="domain" description="Ig-like" evidence="1">
    <location>
        <begin position="65"/>
        <end position="163"/>
    </location>
</feature>
<feature type="domain" description="Ig-like" evidence="1">
    <location>
        <begin position="1"/>
        <end position="60"/>
    </location>
</feature>
<sequence>MRNGPALHRKINSHLGSRITFDGARNVLVIQRVRIGDGGIYRCRVHFRTNPTLTYTTNLSVLIPPRHMMVYTEMGEEAKGNIGPYVEGDNLTLHCRVRGGYPSPRVTWWNGEELLDSEVEEEETEVVTNTLTISHLTRDDLHKKLTCHANNNNLTESLATTITVDMHSVCLVYFKIRVFSASETPVRHKMDQSRLCVVRDFTSSFHNTGFRGCLIPESLSSIRTRAEFQQHIV</sequence>
<evidence type="ECO:0000313" key="3">
    <source>
        <dbReference type="Proteomes" id="UP000324222"/>
    </source>
</evidence>
<reference evidence="2 3" key="1">
    <citation type="submission" date="2019-05" db="EMBL/GenBank/DDBJ databases">
        <title>Another draft genome of Portunus trituberculatus and its Hox gene families provides insights of decapod evolution.</title>
        <authorList>
            <person name="Jeong J.-H."/>
            <person name="Song I."/>
            <person name="Kim S."/>
            <person name="Choi T."/>
            <person name="Kim D."/>
            <person name="Ryu S."/>
            <person name="Kim W."/>
        </authorList>
    </citation>
    <scope>NUCLEOTIDE SEQUENCE [LARGE SCALE GENOMIC DNA]</scope>
    <source>
        <tissue evidence="2">Muscle</tissue>
    </source>
</reference>
<evidence type="ECO:0000313" key="2">
    <source>
        <dbReference type="EMBL" id="MPC55849.1"/>
    </source>
</evidence>
<keyword evidence="3" id="KW-1185">Reference proteome</keyword>
<dbReference type="SMART" id="SM00409">
    <property type="entry name" value="IG"/>
    <property type="match status" value="2"/>
</dbReference>
<dbReference type="AlphaFoldDB" id="A0A5B7GE23"/>
<dbReference type="InterPro" id="IPR007110">
    <property type="entry name" value="Ig-like_dom"/>
</dbReference>
<organism evidence="2 3">
    <name type="scientific">Portunus trituberculatus</name>
    <name type="common">Swimming crab</name>
    <name type="synonym">Neptunus trituberculatus</name>
    <dbReference type="NCBI Taxonomy" id="210409"/>
    <lineage>
        <taxon>Eukaryota</taxon>
        <taxon>Metazoa</taxon>
        <taxon>Ecdysozoa</taxon>
        <taxon>Arthropoda</taxon>
        <taxon>Crustacea</taxon>
        <taxon>Multicrustacea</taxon>
        <taxon>Malacostraca</taxon>
        <taxon>Eumalacostraca</taxon>
        <taxon>Eucarida</taxon>
        <taxon>Decapoda</taxon>
        <taxon>Pleocyemata</taxon>
        <taxon>Brachyura</taxon>
        <taxon>Eubrachyura</taxon>
        <taxon>Portunoidea</taxon>
        <taxon>Portunidae</taxon>
        <taxon>Portuninae</taxon>
        <taxon>Portunus</taxon>
    </lineage>
</organism>
<dbReference type="PROSITE" id="PS50835">
    <property type="entry name" value="IG_LIKE"/>
    <property type="match status" value="2"/>
</dbReference>
<protein>
    <submittedName>
        <fullName evidence="2">Neogenin</fullName>
    </submittedName>
</protein>
<dbReference type="EMBL" id="VSRR010013490">
    <property type="protein sequence ID" value="MPC55849.1"/>
    <property type="molecule type" value="Genomic_DNA"/>
</dbReference>
<dbReference type="PANTHER" id="PTHR23278:SF19">
    <property type="entry name" value="OBSCURIN"/>
    <property type="match status" value="1"/>
</dbReference>
<name>A0A5B7GE23_PORTR</name>
<dbReference type="SUPFAM" id="SSF48726">
    <property type="entry name" value="Immunoglobulin"/>
    <property type="match status" value="2"/>
</dbReference>
<dbReference type="Pfam" id="PF13927">
    <property type="entry name" value="Ig_3"/>
    <property type="match status" value="1"/>
</dbReference>
<comment type="caution">
    <text evidence="2">The sequence shown here is derived from an EMBL/GenBank/DDBJ whole genome shotgun (WGS) entry which is preliminary data.</text>
</comment>
<dbReference type="OrthoDB" id="8825892at2759"/>
<dbReference type="CDD" id="cd00096">
    <property type="entry name" value="Ig"/>
    <property type="match status" value="2"/>
</dbReference>
<gene>
    <name evidence="2" type="primary">NEO1</name>
    <name evidence="2" type="ORF">E2C01_049793</name>
</gene>
<dbReference type="PANTHER" id="PTHR23278">
    <property type="entry name" value="SIDESTEP PROTEIN"/>
    <property type="match status" value="1"/>
</dbReference>
<proteinExistence type="predicted"/>
<dbReference type="InterPro" id="IPR003599">
    <property type="entry name" value="Ig_sub"/>
</dbReference>
<dbReference type="Gene3D" id="2.60.40.10">
    <property type="entry name" value="Immunoglobulins"/>
    <property type="match status" value="2"/>
</dbReference>
<dbReference type="InterPro" id="IPR013783">
    <property type="entry name" value="Ig-like_fold"/>
</dbReference>